<name>A0A8X6L3N3_TRICU</name>
<dbReference type="OrthoDB" id="2160638at2759"/>
<reference evidence="5" key="1">
    <citation type="submission" date="2020-07" db="EMBL/GenBank/DDBJ databases">
        <title>Multicomponent nature underlies the extraordinary mechanical properties of spider dragline silk.</title>
        <authorList>
            <person name="Kono N."/>
            <person name="Nakamura H."/>
            <person name="Mori M."/>
            <person name="Yoshida Y."/>
            <person name="Ohtoshi R."/>
            <person name="Malay A.D."/>
            <person name="Moran D.A.P."/>
            <person name="Tomita M."/>
            <person name="Numata K."/>
            <person name="Arakawa K."/>
        </authorList>
    </citation>
    <scope>NUCLEOTIDE SEQUENCE</scope>
</reference>
<gene>
    <name evidence="5" type="primary">Fgfr1op</name>
    <name evidence="5" type="ORF">TNCT_16961</name>
</gene>
<dbReference type="GO" id="GO:0005813">
    <property type="term" value="C:centrosome"/>
    <property type="evidence" value="ECO:0007669"/>
    <property type="project" value="TreeGrafter"/>
</dbReference>
<dbReference type="PANTHER" id="PTHR15431:SF9">
    <property type="entry name" value="CENTROSOMAL PROTEIN 43"/>
    <property type="match status" value="1"/>
</dbReference>
<dbReference type="Proteomes" id="UP000887116">
    <property type="component" value="Unassembled WGS sequence"/>
</dbReference>
<comment type="caution">
    <text evidence="5">The sequence shown here is derived from an EMBL/GenBank/DDBJ whole genome shotgun (WGS) entry which is preliminary data.</text>
</comment>
<evidence type="ECO:0000313" key="5">
    <source>
        <dbReference type="EMBL" id="GFQ95284.1"/>
    </source>
</evidence>
<dbReference type="Pfam" id="PF09398">
    <property type="entry name" value="FOP_dimer"/>
    <property type="match status" value="1"/>
</dbReference>
<evidence type="ECO:0000256" key="3">
    <source>
        <dbReference type="SAM" id="MobiDB-lite"/>
    </source>
</evidence>
<dbReference type="GO" id="GO:0034453">
    <property type="term" value="P:microtubule anchoring"/>
    <property type="evidence" value="ECO:0007669"/>
    <property type="project" value="InterPro"/>
</dbReference>
<dbReference type="EMBL" id="BMAO01024423">
    <property type="protein sequence ID" value="GFQ95284.1"/>
    <property type="molecule type" value="Genomic_DNA"/>
</dbReference>
<feature type="domain" description="FGFR1 oncogene partner (FOP) N-terminal dimerisation" evidence="4">
    <location>
        <begin position="47"/>
        <end position="123"/>
    </location>
</feature>
<evidence type="ECO:0000259" key="4">
    <source>
        <dbReference type="Pfam" id="PF09398"/>
    </source>
</evidence>
<sequence length="442" mass="49052">MYAEGETELRDLIVQNLETSGFLNKIKAELRAGVFLAFEEEGSLRSKIPLFNKSFDEFIGTSDGKLAVSIVREFLEYFNLNFTLSVFDPEIACTAPCLNRSEICNKLNFKNSEIDGPLISALLKTKLSSEPEKVNSLLTGEKSYNSESSAHKSLETVLENLPTKSKSNYENVTLKDSTSDVTFSSMNADVSKDNEIKENDILKQKSHVSDNMRKTNPSLIERLRNESMNAEIHDKEKPKISSIITDKSHSIFKENPSSSNLDDDPFFDVPLPSEKYSFFDLPNENSFSINSFKDSTLNKSNGNSLLGTEKNTLSSLKNLPSLTGKSSEWSYSSAELPKSLPSLDTAKSNIIQEISESKEIKNEIKEEDTSKKDHDPESNEESSEQQIISDESIEEDLEGDFSAGLEDLLNSSLSLGDDATSDKTVSQVSVVDGVDHVEPVLN</sequence>
<dbReference type="Gene3D" id="1.20.960.40">
    <property type="match status" value="1"/>
</dbReference>
<accession>A0A8X6L3N3</accession>
<keyword evidence="1" id="KW-0963">Cytoplasm</keyword>
<dbReference type="InterPro" id="IPR018993">
    <property type="entry name" value="FOP_dimerisation-dom_N"/>
</dbReference>
<evidence type="ECO:0000256" key="1">
    <source>
        <dbReference type="ARBA" id="ARBA00022490"/>
    </source>
</evidence>
<evidence type="ECO:0000256" key="2">
    <source>
        <dbReference type="ARBA" id="ARBA00023212"/>
    </source>
</evidence>
<keyword evidence="6" id="KW-1185">Reference proteome</keyword>
<organism evidence="5 6">
    <name type="scientific">Trichonephila clavata</name>
    <name type="common">Joro spider</name>
    <name type="synonym">Nephila clavata</name>
    <dbReference type="NCBI Taxonomy" id="2740835"/>
    <lineage>
        <taxon>Eukaryota</taxon>
        <taxon>Metazoa</taxon>
        <taxon>Ecdysozoa</taxon>
        <taxon>Arthropoda</taxon>
        <taxon>Chelicerata</taxon>
        <taxon>Arachnida</taxon>
        <taxon>Araneae</taxon>
        <taxon>Araneomorphae</taxon>
        <taxon>Entelegynae</taxon>
        <taxon>Araneoidea</taxon>
        <taxon>Nephilidae</taxon>
        <taxon>Trichonephila</taxon>
    </lineage>
</organism>
<feature type="compositionally biased region" description="Basic and acidic residues" evidence="3">
    <location>
        <begin position="357"/>
        <end position="377"/>
    </location>
</feature>
<feature type="region of interest" description="Disordered" evidence="3">
    <location>
        <begin position="357"/>
        <end position="404"/>
    </location>
</feature>
<keyword evidence="2" id="KW-0206">Cytoskeleton</keyword>
<proteinExistence type="predicted"/>
<evidence type="ECO:0000313" key="6">
    <source>
        <dbReference type="Proteomes" id="UP000887116"/>
    </source>
</evidence>
<dbReference type="AlphaFoldDB" id="A0A8X6L3N3"/>
<protein>
    <submittedName>
        <fullName evidence="5">FGFR1 oncogene partner</fullName>
    </submittedName>
</protein>
<dbReference type="PANTHER" id="PTHR15431">
    <property type="entry name" value="FGFR1 ONCOGENE PARTNER/LISH DOMAIN-CONTAINING PROTEIN"/>
    <property type="match status" value="1"/>
</dbReference>